<reference evidence="1" key="1">
    <citation type="submission" date="2024-12" db="EMBL/GenBank/DDBJ databases">
        <authorList>
            <person name="Wu N."/>
        </authorList>
    </citation>
    <scope>NUCLEOTIDE SEQUENCE</scope>
    <source>
        <strain evidence="1">P15</strain>
    </source>
</reference>
<accession>A0ACC7P207</accession>
<comment type="caution">
    <text evidence="1">The sequence shown here is derived from an EMBL/GenBank/DDBJ whole genome shotgun (WGS) entry which is preliminary data.</text>
</comment>
<keyword evidence="2" id="KW-1185">Reference proteome</keyword>
<organism evidence="1 2">
    <name type="scientific">Paenibacillus mesotrionivorans</name>
    <dbReference type="NCBI Taxonomy" id="3160968"/>
    <lineage>
        <taxon>Bacteria</taxon>
        <taxon>Bacillati</taxon>
        <taxon>Bacillota</taxon>
        <taxon>Bacilli</taxon>
        <taxon>Bacillales</taxon>
        <taxon>Paenibacillaceae</taxon>
        <taxon>Paenibacillus</taxon>
    </lineage>
</organism>
<gene>
    <name evidence="1" type="ORF">ACI1P1_22150</name>
</gene>
<dbReference type="EMBL" id="JBJURJ010000016">
    <property type="protein sequence ID" value="MFM9330998.1"/>
    <property type="molecule type" value="Genomic_DNA"/>
</dbReference>
<protein>
    <submittedName>
        <fullName evidence="1">Carbohydrate ABC transporter permease</fullName>
    </submittedName>
</protein>
<name>A0ACC7P207_9BACL</name>
<sequence>MGLGQFYNRQVAKGLLFLLLGVSSIAAFALYLLPGLQGLITLGTTPRGLMMVDGMYQAVDGDHSIYLLVEGLICLLVAVLLIAGYALNIRDARLNGKLRDQGKTTETFRSTLYHLNERHFPYLILFLPGVAILFLTILPLLFSILVAFTDFAAPNLPPAHLINWNGLQTFGDLLTLRTWSRTFYGVFIWTCVWAILSTVTTYAGGIFVAVLIEQKGVRFRKFWRTILVIPFAIPNLVSLLVFRNMFNGEFGPINQFLGYLGIDKIPWLTDPVWAKITVLLVNAWLGIPVIMILVSGILTTIPRDLYESAEIDGASPFKSFRMITLPLVYFSTAPVLIMQFAANLNNFNVIYLLTDGNPVNPKYQYAGSTDLLVTWLYKLTLNNQQYNFSSAIGIIIFVIVAGLSIFNFRRSRSYKEEDMVQ</sequence>
<dbReference type="Proteomes" id="UP001631969">
    <property type="component" value="Unassembled WGS sequence"/>
</dbReference>
<proteinExistence type="predicted"/>
<evidence type="ECO:0000313" key="2">
    <source>
        <dbReference type="Proteomes" id="UP001631969"/>
    </source>
</evidence>
<evidence type="ECO:0000313" key="1">
    <source>
        <dbReference type="EMBL" id="MFM9330998.1"/>
    </source>
</evidence>